<dbReference type="Proteomes" id="UP000006015">
    <property type="component" value="Unassembled WGS sequence"/>
</dbReference>
<accession>A0ABN0AGF6</accession>
<reference evidence="1 2" key="1">
    <citation type="submission" date="2010-04" db="EMBL/GenBank/DDBJ databases">
        <authorList>
            <person name="Weinstock G."/>
            <person name="Sodergren E."/>
            <person name="Clifton S."/>
            <person name="Fulton L."/>
            <person name="Fulton B."/>
            <person name="Courtney L."/>
            <person name="Fronick C."/>
            <person name="Harrison M."/>
            <person name="Strong C."/>
            <person name="Farmer C."/>
            <person name="Delahaunty K."/>
            <person name="Markovic C."/>
            <person name="Hall O."/>
            <person name="Minx P."/>
            <person name="Tomlinson C."/>
            <person name="Mitreva M."/>
            <person name="Hou S."/>
            <person name="Wollam A."/>
            <person name="Pepin K.H."/>
            <person name="Johnson M."/>
            <person name="Bhonagiri V."/>
            <person name="Zhang X."/>
            <person name="Suruliraj S."/>
            <person name="Warren W."/>
            <person name="Chinwalla A."/>
            <person name="Mardis E.R."/>
            <person name="Wilson R.K."/>
        </authorList>
    </citation>
    <scope>NUCLEOTIDE SEQUENCE [LARGE SCALE GENOMIC DNA]</scope>
    <source>
        <strain evidence="1 2">DSM 20306</strain>
    </source>
</reference>
<keyword evidence="2" id="KW-1185">Reference proteome</keyword>
<comment type="caution">
    <text evidence="1">The sequence shown here is derived from an EMBL/GenBank/DDBJ whole genome shotgun (WGS) entry which is preliminary data.</text>
</comment>
<name>A0ABN0AGF6_CORAM</name>
<protein>
    <submittedName>
        <fullName evidence="1">Uncharacterized protein</fullName>
    </submittedName>
</protein>
<organism evidence="1 2">
    <name type="scientific">Corynebacterium ammoniagenes DSM 20306</name>
    <dbReference type="NCBI Taxonomy" id="649754"/>
    <lineage>
        <taxon>Bacteria</taxon>
        <taxon>Bacillati</taxon>
        <taxon>Actinomycetota</taxon>
        <taxon>Actinomycetes</taxon>
        <taxon>Mycobacteriales</taxon>
        <taxon>Corynebacteriaceae</taxon>
        <taxon>Corynebacterium</taxon>
    </lineage>
</organism>
<dbReference type="EMBL" id="ADNS01000005">
    <property type="protein sequence ID" value="EFG81893.1"/>
    <property type="molecule type" value="Genomic_DNA"/>
</dbReference>
<sequence>MRTMYHFGVPSAFTLTGVRFAAEPELVGAAVADGLYFAFGMSLYQPFHEVVIEQYLYCAIRLYQLALADVCTLPGETRG</sequence>
<proteinExistence type="predicted"/>
<gene>
    <name evidence="1" type="ORF">HMPREF0281_00881</name>
</gene>
<evidence type="ECO:0000313" key="1">
    <source>
        <dbReference type="EMBL" id="EFG81893.1"/>
    </source>
</evidence>
<evidence type="ECO:0000313" key="2">
    <source>
        <dbReference type="Proteomes" id="UP000006015"/>
    </source>
</evidence>